<dbReference type="EMBL" id="VJVZ01000009">
    <property type="protein sequence ID" value="TRW23253.1"/>
    <property type="molecule type" value="Genomic_DNA"/>
</dbReference>
<proteinExistence type="predicted"/>
<gene>
    <name evidence="1" type="ORF">FMM05_13725</name>
</gene>
<protein>
    <submittedName>
        <fullName evidence="1">Uncharacterized protein</fullName>
    </submittedName>
</protein>
<comment type="caution">
    <text evidence="1">The sequence shown here is derived from an EMBL/GenBank/DDBJ whole genome shotgun (WGS) entry which is preliminary data.</text>
</comment>
<dbReference type="RefSeq" id="WP_143373970.1">
    <property type="nucleotide sequence ID" value="NZ_VJVZ01000009.1"/>
</dbReference>
<dbReference type="Proteomes" id="UP000320643">
    <property type="component" value="Unassembled WGS sequence"/>
</dbReference>
<evidence type="ECO:0000313" key="2">
    <source>
        <dbReference type="Proteomes" id="UP000320643"/>
    </source>
</evidence>
<keyword evidence="2" id="KW-1185">Reference proteome</keyword>
<name>A0A552UYE9_9FLAO</name>
<dbReference type="AlphaFoldDB" id="A0A552UYE9"/>
<evidence type="ECO:0000313" key="1">
    <source>
        <dbReference type="EMBL" id="TRW23253.1"/>
    </source>
</evidence>
<reference evidence="1 2" key="1">
    <citation type="submission" date="2019-07" db="EMBL/GenBank/DDBJ databases">
        <title>Flavobacterium sp. nov., isolated from glacier ice.</title>
        <authorList>
            <person name="Liu Q."/>
            <person name="Xin Y.-H."/>
        </authorList>
    </citation>
    <scope>NUCLEOTIDE SEQUENCE [LARGE SCALE GENOMIC DNA]</scope>
    <source>
        <strain evidence="1 2">ZT4R6</strain>
    </source>
</reference>
<organism evidence="1 2">
    <name type="scientific">Flavobacterium zepuense</name>
    <dbReference type="NCBI Taxonomy" id="2593302"/>
    <lineage>
        <taxon>Bacteria</taxon>
        <taxon>Pseudomonadati</taxon>
        <taxon>Bacteroidota</taxon>
        <taxon>Flavobacteriia</taxon>
        <taxon>Flavobacteriales</taxon>
        <taxon>Flavobacteriaceae</taxon>
        <taxon>Flavobacterium</taxon>
    </lineage>
</organism>
<dbReference type="OrthoDB" id="5464618at2"/>
<sequence>MPLTVSYLKFLFRSVNAHGIHSPFVYNLVTKGFYRRRYVESDQKYDTNATGLSKEALNILFKTISHFKSYKLLALGTDTTFIAEIIRTEAEQTNTKVWFYSTMVPVPDGVDLAYLSGNDEDSILPAFKQALQDINNNSVVAIGNIHRSADMETAWETIKKDPNVTLTIDTYHLGLVFFRREQTKQPFIIRPFKSTVLDVFLGIKNLWGLLH</sequence>
<accession>A0A552UYE9</accession>